<dbReference type="STRING" id="1314785.A0A165DCB2"/>
<dbReference type="RefSeq" id="XP_040762288.1">
    <property type="nucleotide sequence ID" value="XM_040909346.1"/>
</dbReference>
<dbReference type="InterPro" id="IPR036910">
    <property type="entry name" value="HMG_box_dom_sf"/>
</dbReference>
<dbReference type="PANTHER" id="PTHR45789:SF2">
    <property type="entry name" value="FI18025P1"/>
    <property type="match status" value="1"/>
</dbReference>
<dbReference type="EMBL" id="KV427636">
    <property type="protein sequence ID" value="KZT04548.1"/>
    <property type="molecule type" value="Genomic_DNA"/>
</dbReference>
<dbReference type="OrthoDB" id="6247875at2759"/>
<dbReference type="InParanoid" id="A0A165DCB2"/>
<evidence type="ECO:0000259" key="5">
    <source>
        <dbReference type="PROSITE" id="PS50118"/>
    </source>
</evidence>
<keyword evidence="1 3" id="KW-0238">DNA-binding</keyword>
<dbReference type="GO" id="GO:0000981">
    <property type="term" value="F:DNA-binding transcription factor activity, RNA polymerase II-specific"/>
    <property type="evidence" value="ECO:0007669"/>
    <property type="project" value="TreeGrafter"/>
</dbReference>
<feature type="region of interest" description="Disordered" evidence="4">
    <location>
        <begin position="226"/>
        <end position="277"/>
    </location>
</feature>
<dbReference type="Proteomes" id="UP000076871">
    <property type="component" value="Unassembled WGS sequence"/>
</dbReference>
<evidence type="ECO:0000256" key="4">
    <source>
        <dbReference type="SAM" id="MobiDB-lite"/>
    </source>
</evidence>
<dbReference type="InterPro" id="IPR009071">
    <property type="entry name" value="HMG_box_dom"/>
</dbReference>
<feature type="DNA-binding region" description="HMG box" evidence="3">
    <location>
        <begin position="84"/>
        <end position="153"/>
    </location>
</feature>
<protein>
    <recommendedName>
        <fullName evidence="5">HMG box domain-containing protein</fullName>
    </recommendedName>
</protein>
<feature type="compositionally biased region" description="Low complexity" evidence="4">
    <location>
        <begin position="243"/>
        <end position="254"/>
    </location>
</feature>
<dbReference type="SMART" id="SM00398">
    <property type="entry name" value="HMG"/>
    <property type="match status" value="1"/>
</dbReference>
<evidence type="ECO:0000313" key="6">
    <source>
        <dbReference type="EMBL" id="KZT04548.1"/>
    </source>
</evidence>
<dbReference type="CDD" id="cd01389">
    <property type="entry name" value="HMG-box_ROX1-like"/>
    <property type="match status" value="1"/>
</dbReference>
<feature type="region of interest" description="Disordered" evidence="4">
    <location>
        <begin position="21"/>
        <end position="87"/>
    </location>
</feature>
<dbReference type="GO" id="GO:0005634">
    <property type="term" value="C:nucleus"/>
    <property type="evidence" value="ECO:0007669"/>
    <property type="project" value="UniProtKB-UniRule"/>
</dbReference>
<evidence type="ECO:0000256" key="2">
    <source>
        <dbReference type="ARBA" id="ARBA00023242"/>
    </source>
</evidence>
<dbReference type="AlphaFoldDB" id="A0A165DCB2"/>
<dbReference type="Pfam" id="PF00505">
    <property type="entry name" value="HMG_box"/>
    <property type="match status" value="1"/>
</dbReference>
<dbReference type="GO" id="GO:0000978">
    <property type="term" value="F:RNA polymerase II cis-regulatory region sequence-specific DNA binding"/>
    <property type="evidence" value="ECO:0007669"/>
    <property type="project" value="TreeGrafter"/>
</dbReference>
<feature type="compositionally biased region" description="Polar residues" evidence="4">
    <location>
        <begin position="21"/>
        <end position="32"/>
    </location>
</feature>
<name>A0A165DCB2_9APHY</name>
<evidence type="ECO:0000256" key="3">
    <source>
        <dbReference type="PROSITE-ProRule" id="PRU00267"/>
    </source>
</evidence>
<organism evidence="6 7">
    <name type="scientific">Laetiporus sulphureus 93-53</name>
    <dbReference type="NCBI Taxonomy" id="1314785"/>
    <lineage>
        <taxon>Eukaryota</taxon>
        <taxon>Fungi</taxon>
        <taxon>Dikarya</taxon>
        <taxon>Basidiomycota</taxon>
        <taxon>Agaricomycotina</taxon>
        <taxon>Agaricomycetes</taxon>
        <taxon>Polyporales</taxon>
        <taxon>Laetiporus</taxon>
    </lineage>
</organism>
<accession>A0A165DCB2</accession>
<proteinExistence type="predicted"/>
<evidence type="ECO:0000313" key="7">
    <source>
        <dbReference type="Proteomes" id="UP000076871"/>
    </source>
</evidence>
<dbReference type="InterPro" id="IPR051356">
    <property type="entry name" value="SOX/SOX-like_TF"/>
</dbReference>
<keyword evidence="7" id="KW-1185">Reference proteome</keyword>
<dbReference type="GeneID" id="63826375"/>
<keyword evidence="2 3" id="KW-0539">Nucleus</keyword>
<gene>
    <name evidence="6" type="ORF">LAESUDRAFT_728044</name>
</gene>
<dbReference type="SUPFAM" id="SSF47095">
    <property type="entry name" value="HMG-box"/>
    <property type="match status" value="1"/>
</dbReference>
<dbReference type="PANTHER" id="PTHR45789">
    <property type="entry name" value="FI18025P1"/>
    <property type="match status" value="1"/>
</dbReference>
<dbReference type="PROSITE" id="PS50118">
    <property type="entry name" value="HMG_BOX_2"/>
    <property type="match status" value="1"/>
</dbReference>
<dbReference type="Gene3D" id="1.10.30.10">
    <property type="entry name" value="High mobility group box domain"/>
    <property type="match status" value="1"/>
</dbReference>
<evidence type="ECO:0000256" key="1">
    <source>
        <dbReference type="ARBA" id="ARBA00023125"/>
    </source>
</evidence>
<feature type="domain" description="HMG box" evidence="5">
    <location>
        <begin position="84"/>
        <end position="153"/>
    </location>
</feature>
<reference evidence="6 7" key="1">
    <citation type="journal article" date="2016" name="Mol. Biol. Evol.">
        <title>Comparative Genomics of Early-Diverging Mushroom-Forming Fungi Provides Insights into the Origins of Lignocellulose Decay Capabilities.</title>
        <authorList>
            <person name="Nagy L.G."/>
            <person name="Riley R."/>
            <person name="Tritt A."/>
            <person name="Adam C."/>
            <person name="Daum C."/>
            <person name="Floudas D."/>
            <person name="Sun H."/>
            <person name="Yadav J.S."/>
            <person name="Pangilinan J."/>
            <person name="Larsson K.H."/>
            <person name="Matsuura K."/>
            <person name="Barry K."/>
            <person name="Labutti K."/>
            <person name="Kuo R."/>
            <person name="Ohm R.A."/>
            <person name="Bhattacharya S.S."/>
            <person name="Shirouzu T."/>
            <person name="Yoshinaga Y."/>
            <person name="Martin F.M."/>
            <person name="Grigoriev I.V."/>
            <person name="Hibbett D.S."/>
        </authorList>
    </citation>
    <scope>NUCLEOTIDE SEQUENCE [LARGE SCALE GENOMIC DNA]</scope>
    <source>
        <strain evidence="6 7">93-53</strain>
    </source>
</reference>
<sequence length="487" mass="53127">MPAERTRASKRKVIEDASLTWTPPLDTSTPQSIAFAPNITPGTFNDPPSPVESIAESILFPSTADTPAPSKRTTHSRKKPENHIPRPPNAFILFRSSFIKNQHVSSEVETNHSTLSKIIGLTWQSLPHEERQIWHAKAKAALEEHKRKWPEYAFRPLHTKGKGGTEKRKVREVGPKDMKRCAKIAELLVEGKKGAELDVAIQEFDRHHVPEIVTRFETPITARTFRRSSSAPVPDTEHTKPMFFASSPAPSSLKSKVRASTSQPRTPSPAPSEAYGSSLCESDAESKCSSPASPLSAVSQVETYSLPDSTINFDTFSFNTCSPAAVDTCDPFVSYQTSLHVFSPAPHLAYAPQDDAFDPTCLSINTTLLDTWASSPSPVSSIPSTPQSFPTAPSVCESPFAMLTGDMPSMLDQFSSQSYDFYTHDVNIANGCHPGYAQISGIDMQFSATSIGASKEGMSALYDRSALSPVDGEFSPSFLPPMPSFVM</sequence>